<evidence type="ECO:0000313" key="2">
    <source>
        <dbReference type="EMBL" id="VAX03657.1"/>
    </source>
</evidence>
<dbReference type="InterPro" id="IPR013783">
    <property type="entry name" value="Ig-like_fold"/>
</dbReference>
<dbReference type="Gene3D" id="2.60.40.10">
    <property type="entry name" value="Immunoglobulins"/>
    <property type="match status" value="1"/>
</dbReference>
<sequence length="105" mass="11550">MAKKKIRIRAKMKGDVTEVKTLMSHPMETGLRKNKKTGEKIPAHFIQDITCEHKGTQVLVAHWGVAISKNPYLAFKFTGAAKGDTIKVSWNDNKGESASAEAKIG</sequence>
<dbReference type="AlphaFoldDB" id="A0A3B1BF72"/>
<dbReference type="Pfam" id="PF08770">
    <property type="entry name" value="SoxZ"/>
    <property type="match status" value="1"/>
</dbReference>
<evidence type="ECO:0000259" key="1">
    <source>
        <dbReference type="Pfam" id="PF08770"/>
    </source>
</evidence>
<feature type="domain" description="Sulphur oxidation protein SoxZ" evidence="1">
    <location>
        <begin position="8"/>
        <end position="102"/>
    </location>
</feature>
<reference evidence="2" key="1">
    <citation type="submission" date="2018-06" db="EMBL/GenBank/DDBJ databases">
        <authorList>
            <person name="Zhirakovskaya E."/>
        </authorList>
    </citation>
    <scope>NUCLEOTIDE SEQUENCE</scope>
</reference>
<protein>
    <submittedName>
        <fullName evidence="2">Sulfur oxidation protein SoxZ</fullName>
    </submittedName>
</protein>
<dbReference type="NCBIfam" id="TIGR04490">
    <property type="entry name" value="SoxZ_true"/>
    <property type="match status" value="1"/>
</dbReference>
<name>A0A3B1BF72_9ZZZZ</name>
<proteinExistence type="predicted"/>
<dbReference type="InterPro" id="IPR014880">
    <property type="entry name" value="SoxZ_dom"/>
</dbReference>
<organism evidence="2">
    <name type="scientific">hydrothermal vent metagenome</name>
    <dbReference type="NCBI Taxonomy" id="652676"/>
    <lineage>
        <taxon>unclassified sequences</taxon>
        <taxon>metagenomes</taxon>
        <taxon>ecological metagenomes</taxon>
    </lineage>
</organism>
<dbReference type="EMBL" id="UOFU01000341">
    <property type="protein sequence ID" value="VAX03657.1"/>
    <property type="molecule type" value="Genomic_DNA"/>
</dbReference>
<dbReference type="InterPro" id="IPR014756">
    <property type="entry name" value="Ig_E-set"/>
</dbReference>
<dbReference type="InterPro" id="IPR030995">
    <property type="entry name" value="SoxZ"/>
</dbReference>
<dbReference type="SUPFAM" id="SSF81296">
    <property type="entry name" value="E set domains"/>
    <property type="match status" value="1"/>
</dbReference>
<gene>
    <name evidence="2" type="ORF">MNBD_GAMMA20-1741</name>
</gene>
<accession>A0A3B1BF72</accession>